<dbReference type="InterPro" id="IPR052044">
    <property type="entry name" value="PKS_Associated_Protein"/>
</dbReference>
<organism evidence="2 3">
    <name type="scientific">Paenibacillus macquariensis</name>
    <dbReference type="NCBI Taxonomy" id="948756"/>
    <lineage>
        <taxon>Bacteria</taxon>
        <taxon>Bacillati</taxon>
        <taxon>Bacillota</taxon>
        <taxon>Bacilli</taxon>
        <taxon>Bacillales</taxon>
        <taxon>Paenibacillaceae</taxon>
        <taxon>Paenibacillus</taxon>
    </lineage>
</organism>
<dbReference type="SUPFAM" id="SSF51182">
    <property type="entry name" value="RmlC-like cupins"/>
    <property type="match status" value="1"/>
</dbReference>
<accession>A0ABY1KBV2</accession>
<proteinExistence type="predicted"/>
<dbReference type="InterPro" id="IPR011051">
    <property type="entry name" value="RmlC_Cupin_sf"/>
</dbReference>
<dbReference type="EMBL" id="FTNK01000019">
    <property type="protein sequence ID" value="SIR57407.1"/>
    <property type="molecule type" value="Genomic_DNA"/>
</dbReference>
<dbReference type="PANTHER" id="PTHR36114">
    <property type="entry name" value="16.7 KDA PROTEIN IN WHIE LOCUS"/>
    <property type="match status" value="1"/>
</dbReference>
<dbReference type="CDD" id="cd02226">
    <property type="entry name" value="cupin_YdbB-like"/>
    <property type="match status" value="1"/>
</dbReference>
<keyword evidence="2" id="KW-0413">Isomerase</keyword>
<dbReference type="Gene3D" id="2.60.120.10">
    <property type="entry name" value="Jelly Rolls"/>
    <property type="match status" value="1"/>
</dbReference>
<gene>
    <name evidence="2" type="ORF">SAMN05421578_11995</name>
</gene>
<sequence length="123" mass="14202">MITIHYQAINLNEKLSKFNNLWSPKVIGEMNNYQFKLIKIAGDFEWHSHQDTDKVFITLEGEMIIDFRDGQVKISKGEMFILPKGIEMKPSSEKECHIMLVEPRSVNNDGTESELTAANDTWI</sequence>
<feature type="domain" description="Cupin type-2" evidence="1">
    <location>
        <begin position="42"/>
        <end position="90"/>
    </location>
</feature>
<dbReference type="GO" id="GO:0016853">
    <property type="term" value="F:isomerase activity"/>
    <property type="evidence" value="ECO:0007669"/>
    <property type="project" value="UniProtKB-KW"/>
</dbReference>
<keyword evidence="3" id="KW-1185">Reference proteome</keyword>
<dbReference type="PANTHER" id="PTHR36114:SF1">
    <property type="entry name" value="16.7 KDA PROTEIN IN WHIE LOCUS"/>
    <property type="match status" value="1"/>
</dbReference>
<name>A0ABY1KBV2_9BACL</name>
<evidence type="ECO:0000313" key="2">
    <source>
        <dbReference type="EMBL" id="SIR57407.1"/>
    </source>
</evidence>
<protein>
    <submittedName>
        <fullName evidence="2">Mannose-6-phosphate isomerase, cupin superfamily</fullName>
    </submittedName>
</protein>
<dbReference type="InterPro" id="IPR013096">
    <property type="entry name" value="Cupin_2"/>
</dbReference>
<dbReference type="Proteomes" id="UP000186666">
    <property type="component" value="Unassembled WGS sequence"/>
</dbReference>
<reference evidence="2 3" key="1">
    <citation type="submission" date="2017-01" db="EMBL/GenBank/DDBJ databases">
        <authorList>
            <person name="Varghese N."/>
            <person name="Submissions S."/>
        </authorList>
    </citation>
    <scope>NUCLEOTIDE SEQUENCE [LARGE SCALE GENOMIC DNA]</scope>
    <source>
        <strain evidence="2 3">ATCC 23464</strain>
    </source>
</reference>
<dbReference type="InterPro" id="IPR014710">
    <property type="entry name" value="RmlC-like_jellyroll"/>
</dbReference>
<comment type="caution">
    <text evidence="2">The sequence shown here is derived from an EMBL/GenBank/DDBJ whole genome shotgun (WGS) entry which is preliminary data.</text>
</comment>
<evidence type="ECO:0000313" key="3">
    <source>
        <dbReference type="Proteomes" id="UP000186666"/>
    </source>
</evidence>
<dbReference type="Pfam" id="PF07883">
    <property type="entry name" value="Cupin_2"/>
    <property type="match status" value="1"/>
</dbReference>
<evidence type="ECO:0000259" key="1">
    <source>
        <dbReference type="Pfam" id="PF07883"/>
    </source>
</evidence>